<organism evidence="2 3">
    <name type="scientific">Stenotrophomonas rhizophila</name>
    <dbReference type="NCBI Taxonomy" id="216778"/>
    <lineage>
        <taxon>Bacteria</taxon>
        <taxon>Pseudomonadati</taxon>
        <taxon>Pseudomonadota</taxon>
        <taxon>Gammaproteobacteria</taxon>
        <taxon>Lysobacterales</taxon>
        <taxon>Lysobacteraceae</taxon>
        <taxon>Stenotrophomonas</taxon>
    </lineage>
</organism>
<comment type="caution">
    <text evidence="2">The sequence shown here is derived from an EMBL/GenBank/DDBJ whole genome shotgun (WGS) entry which is preliminary data.</text>
</comment>
<keyword evidence="1" id="KW-0812">Transmembrane</keyword>
<protein>
    <submittedName>
        <fullName evidence="2">Uncharacterized protein</fullName>
    </submittedName>
</protein>
<feature type="transmembrane region" description="Helical" evidence="1">
    <location>
        <begin position="215"/>
        <end position="237"/>
    </location>
</feature>
<evidence type="ECO:0000313" key="3">
    <source>
        <dbReference type="Proteomes" id="UP001320691"/>
    </source>
</evidence>
<evidence type="ECO:0000313" key="2">
    <source>
        <dbReference type="EMBL" id="MCS4280125.1"/>
    </source>
</evidence>
<dbReference type="Proteomes" id="UP001320691">
    <property type="component" value="Unassembled WGS sequence"/>
</dbReference>
<evidence type="ECO:0000256" key="1">
    <source>
        <dbReference type="SAM" id="Phobius"/>
    </source>
</evidence>
<proteinExistence type="predicted"/>
<reference evidence="2" key="1">
    <citation type="submission" date="2022-08" db="EMBL/GenBank/DDBJ databases">
        <title>Genomic analyses of the natural microbiome of Caenorhabditis elegans.</title>
        <authorList>
            <person name="Samuel B."/>
        </authorList>
    </citation>
    <scope>NUCLEOTIDE SEQUENCE</scope>
    <source>
        <strain evidence="2">BIGb0277</strain>
    </source>
</reference>
<dbReference type="EMBL" id="JANUEK010000005">
    <property type="protein sequence ID" value="MCS4280125.1"/>
    <property type="molecule type" value="Genomic_DNA"/>
</dbReference>
<feature type="transmembrane region" description="Helical" evidence="1">
    <location>
        <begin position="186"/>
        <end position="203"/>
    </location>
</feature>
<dbReference type="RefSeq" id="WP_259260840.1">
    <property type="nucleotide sequence ID" value="NZ_JANUEK010000005.1"/>
</dbReference>
<dbReference type="AlphaFoldDB" id="A0AAW5PK36"/>
<feature type="transmembrane region" description="Helical" evidence="1">
    <location>
        <begin position="242"/>
        <end position="260"/>
    </location>
</feature>
<keyword evidence="1" id="KW-0472">Membrane</keyword>
<name>A0AAW5PK36_9GAMM</name>
<gene>
    <name evidence="2" type="ORF">M2412_002118</name>
</gene>
<sequence>MNDMTSAQQLDTCEHLILAEIGEPEENALRIVVDEALVLDRTESIEINGVSLSGIRPIEVTTDSRRFELIWETYVSYAVRDESYCRWDDTEEWQGEQLRIYSKSTFLDFVAAGTFADDEYPGPFKHYAVHCGNHIVDVASESAPIVRCTTRQHVGDSLGEGSQQLVWPAAGAGRTRKALMDYLKRSALAAFGAFLILVLYTLAAQPLSMWESSSLLLLLLVGAACAVVAGVIAAALVRKHPVAMVLLAQVLIILIVGFIWQQ</sequence>
<keyword evidence="1" id="KW-1133">Transmembrane helix</keyword>
<accession>A0AAW5PK36</accession>